<dbReference type="SUPFAM" id="SSF52949">
    <property type="entry name" value="Macro domain-like"/>
    <property type="match status" value="1"/>
</dbReference>
<dbReference type="EMBL" id="VCAU01000012">
    <property type="protein sequence ID" value="KAF9892488.1"/>
    <property type="molecule type" value="Genomic_DNA"/>
</dbReference>
<sequence>MSLNDIPEIHLLCMEDKYIRAFYKALHAQWPSHEKTPKIQLHILNTSLNQVPPSTTFQLIVSPANSYGRLDGAFDAAISRAFCNPHHPYNTLTHAAQDVLYDRWRGFAPPGTCTLVPFPQTLEGTNDWGCKWVAICPTMKVPTSVSWDREVVFECVWSLLCQVEGWNRGRTTDRIESILMTPLATGVGGVSEERWAAQLVLALRQFVDALERPQRWSRLGWGEILDDAMVVEKTWSKK</sequence>
<name>A0AAD4CVE6_ASPNN</name>
<organism evidence="1 2">
    <name type="scientific">Aspergillus nanangensis</name>
    <dbReference type="NCBI Taxonomy" id="2582783"/>
    <lineage>
        <taxon>Eukaryota</taxon>
        <taxon>Fungi</taxon>
        <taxon>Dikarya</taxon>
        <taxon>Ascomycota</taxon>
        <taxon>Pezizomycotina</taxon>
        <taxon>Eurotiomycetes</taxon>
        <taxon>Eurotiomycetidae</taxon>
        <taxon>Eurotiales</taxon>
        <taxon>Aspergillaceae</taxon>
        <taxon>Aspergillus</taxon>
        <taxon>Aspergillus subgen. Circumdati</taxon>
    </lineage>
</organism>
<keyword evidence="2" id="KW-1185">Reference proteome</keyword>
<reference evidence="1" key="1">
    <citation type="journal article" date="2019" name="Beilstein J. Org. Chem.">
        <title>Nanangenines: drimane sesquiterpenoids as the dominant metabolite cohort of a novel Australian fungus, Aspergillus nanangensis.</title>
        <authorList>
            <person name="Lacey H.J."/>
            <person name="Gilchrist C.L.M."/>
            <person name="Crombie A."/>
            <person name="Kalaitzis J.A."/>
            <person name="Vuong D."/>
            <person name="Rutledge P.J."/>
            <person name="Turner P."/>
            <person name="Pitt J.I."/>
            <person name="Lacey E."/>
            <person name="Chooi Y.H."/>
            <person name="Piggott A.M."/>
        </authorList>
    </citation>
    <scope>NUCLEOTIDE SEQUENCE</scope>
    <source>
        <strain evidence="1">MST-FP2251</strain>
    </source>
</reference>
<dbReference type="Proteomes" id="UP001194746">
    <property type="component" value="Unassembled WGS sequence"/>
</dbReference>
<protein>
    <recommendedName>
        <fullName evidence="3">Macro domain-like protein</fullName>
    </recommendedName>
</protein>
<dbReference type="InterPro" id="IPR043472">
    <property type="entry name" value="Macro_dom-like"/>
</dbReference>
<comment type="caution">
    <text evidence="1">The sequence shown here is derived from an EMBL/GenBank/DDBJ whole genome shotgun (WGS) entry which is preliminary data.</text>
</comment>
<accession>A0AAD4CVE6</accession>
<dbReference type="Gene3D" id="3.40.220.10">
    <property type="entry name" value="Leucine Aminopeptidase, subunit E, domain 1"/>
    <property type="match status" value="1"/>
</dbReference>
<dbReference type="AlphaFoldDB" id="A0AAD4CVE6"/>
<evidence type="ECO:0000313" key="1">
    <source>
        <dbReference type="EMBL" id="KAF9892488.1"/>
    </source>
</evidence>
<evidence type="ECO:0008006" key="3">
    <source>
        <dbReference type="Google" id="ProtNLM"/>
    </source>
</evidence>
<evidence type="ECO:0000313" key="2">
    <source>
        <dbReference type="Proteomes" id="UP001194746"/>
    </source>
</evidence>
<gene>
    <name evidence="1" type="ORF">FE257_001597</name>
</gene>
<proteinExistence type="predicted"/>
<reference evidence="1" key="2">
    <citation type="submission" date="2020-02" db="EMBL/GenBank/DDBJ databases">
        <authorList>
            <person name="Gilchrist C.L.M."/>
            <person name="Chooi Y.-H."/>
        </authorList>
    </citation>
    <scope>NUCLEOTIDE SEQUENCE</scope>
    <source>
        <strain evidence="1">MST-FP2251</strain>
    </source>
</reference>